<dbReference type="Pfam" id="PF03613">
    <property type="entry name" value="EIID-AGA"/>
    <property type="match status" value="1"/>
</dbReference>
<feature type="transmembrane region" description="Helical" evidence="1">
    <location>
        <begin position="144"/>
        <end position="166"/>
    </location>
</feature>
<keyword evidence="1" id="KW-0472">Membrane</keyword>
<evidence type="ECO:0000313" key="2">
    <source>
        <dbReference type="EMBL" id="EFQ58756.1"/>
    </source>
</evidence>
<dbReference type="InterPro" id="IPR004704">
    <property type="entry name" value="PTS_IID_man"/>
</dbReference>
<dbReference type="PANTHER" id="PTHR32502">
    <property type="entry name" value="N-ACETYLGALACTOSAMINE PERMEASE II COMPONENT-RELATED"/>
    <property type="match status" value="1"/>
</dbReference>
<accession>E3CQR1</accession>
<organism evidence="2 3">
    <name type="scientific">Streptococcus vestibularis F0396</name>
    <dbReference type="NCBI Taxonomy" id="904306"/>
    <lineage>
        <taxon>Bacteria</taxon>
        <taxon>Bacillati</taxon>
        <taxon>Bacillota</taxon>
        <taxon>Bacilli</taxon>
        <taxon>Lactobacillales</taxon>
        <taxon>Streptococcaceae</taxon>
        <taxon>Streptococcus</taxon>
    </lineage>
</organism>
<dbReference type="eggNOG" id="COG3716">
    <property type="taxonomic scope" value="Bacteria"/>
</dbReference>
<comment type="caution">
    <text evidence="2">The sequence shown here is derived from an EMBL/GenBank/DDBJ whole genome shotgun (WGS) entry which is preliminary data.</text>
</comment>
<dbReference type="GO" id="GO:0005886">
    <property type="term" value="C:plasma membrane"/>
    <property type="evidence" value="ECO:0007669"/>
    <property type="project" value="TreeGrafter"/>
</dbReference>
<reference evidence="2 3" key="1">
    <citation type="submission" date="2010-10" db="EMBL/GenBank/DDBJ databases">
        <authorList>
            <person name="Durkin A.S."/>
            <person name="Madupu R."/>
            <person name="Torralba M."/>
            <person name="Gillis M."/>
            <person name="Methe B."/>
            <person name="Sutton G."/>
            <person name="Nelson K.E."/>
        </authorList>
    </citation>
    <scope>NUCLEOTIDE SEQUENCE [LARGE SCALE GENOMIC DNA]</scope>
    <source>
        <strain evidence="2 3">F0396</strain>
    </source>
</reference>
<dbReference type="PROSITE" id="PS51108">
    <property type="entry name" value="PTS_EIID"/>
    <property type="match status" value="1"/>
</dbReference>
<dbReference type="GO" id="GO:0009401">
    <property type="term" value="P:phosphoenolpyruvate-dependent sugar phosphotransferase system"/>
    <property type="evidence" value="ECO:0007669"/>
    <property type="project" value="InterPro"/>
</dbReference>
<gene>
    <name evidence="2" type="ORF">HMPREF9192_0671</name>
</gene>
<dbReference type="Proteomes" id="UP000004896">
    <property type="component" value="Unassembled WGS sequence"/>
</dbReference>
<proteinExistence type="predicted"/>
<dbReference type="EMBL" id="AEKO01000007">
    <property type="protein sequence ID" value="EFQ58756.1"/>
    <property type="molecule type" value="Genomic_DNA"/>
</dbReference>
<evidence type="ECO:0000256" key="1">
    <source>
        <dbReference type="SAM" id="Phobius"/>
    </source>
</evidence>
<dbReference type="OrthoDB" id="9795582at2"/>
<evidence type="ECO:0000313" key="3">
    <source>
        <dbReference type="Proteomes" id="UP000004896"/>
    </source>
</evidence>
<dbReference type="InterPro" id="IPR050303">
    <property type="entry name" value="GatZ_KbaZ_carbometab"/>
</dbReference>
<feature type="transmembrane region" description="Helical" evidence="1">
    <location>
        <begin position="186"/>
        <end position="207"/>
    </location>
</feature>
<name>E3CQR1_STRVE</name>
<sequence>MSDKFERGTVNKLTEKERKAAFRRWTFVAGLGWNYETQQAPSVAFAMAKALRKIYPNDDDYIEAMDNHFKYFNITPQMGNMVLGATLAMEEQDGLKAKDAIQNLKISLMGPLSGVGDSLFWVLWPTIIGGISGYMALQGNPIGAIIWILVSVALYFVKMALSNLGYTSGTKLVTTFGDKINILTDAASVMGLMVVGTLIATVIKIYIPFTFKVGKVSLPFQTEVIDKIMPALLPMLLTGLVYWLLSKKWWSPVKVILLLVIISLVGAYFGILGIQPA</sequence>
<dbReference type="AlphaFoldDB" id="E3CQR1"/>
<feature type="transmembrane region" description="Helical" evidence="1">
    <location>
        <begin position="228"/>
        <end position="245"/>
    </location>
</feature>
<feature type="transmembrane region" description="Helical" evidence="1">
    <location>
        <begin position="251"/>
        <end position="274"/>
    </location>
</feature>
<protein>
    <submittedName>
        <fullName evidence="2">PTS system mannose/fructose/sorbose family IID component</fullName>
    </submittedName>
</protein>
<dbReference type="PANTHER" id="PTHR32502:SF26">
    <property type="entry name" value="PHOSPHOTRANSFERASE SYSTEM SUGAR-SPECIFIC EIID COMPONENT"/>
    <property type="match status" value="1"/>
</dbReference>
<keyword evidence="1" id="KW-1133">Transmembrane helix</keyword>
<keyword evidence="1" id="KW-0812">Transmembrane</keyword>